<evidence type="ECO:0000313" key="4">
    <source>
        <dbReference type="Proteomes" id="UP001211907"/>
    </source>
</evidence>
<comment type="caution">
    <text evidence="3">The sequence shown here is derived from an EMBL/GenBank/DDBJ whole genome shotgun (WGS) entry which is preliminary data.</text>
</comment>
<dbReference type="PANTHER" id="PTHR46236:SF35">
    <property type="entry name" value="MATH DOMAIN-CONTAINING PROTEIN"/>
    <property type="match status" value="1"/>
</dbReference>
<keyword evidence="1" id="KW-0175">Coiled coil</keyword>
<dbReference type="InterPro" id="IPR008974">
    <property type="entry name" value="TRAF-like"/>
</dbReference>
<reference evidence="3" key="1">
    <citation type="submission" date="2020-05" db="EMBL/GenBank/DDBJ databases">
        <title>Phylogenomic resolution of chytrid fungi.</title>
        <authorList>
            <person name="Stajich J.E."/>
            <person name="Amses K."/>
            <person name="Simmons R."/>
            <person name="Seto K."/>
            <person name="Myers J."/>
            <person name="Bonds A."/>
            <person name="Quandt C.A."/>
            <person name="Barry K."/>
            <person name="Liu P."/>
            <person name="Grigoriev I."/>
            <person name="Longcore J.E."/>
            <person name="James T.Y."/>
        </authorList>
    </citation>
    <scope>NUCLEOTIDE SEQUENCE</scope>
    <source>
        <strain evidence="3">JEL0513</strain>
    </source>
</reference>
<evidence type="ECO:0000256" key="1">
    <source>
        <dbReference type="ARBA" id="ARBA00023054"/>
    </source>
</evidence>
<dbReference type="EMBL" id="JADGJH010004727">
    <property type="protein sequence ID" value="KAJ3084594.1"/>
    <property type="molecule type" value="Genomic_DNA"/>
</dbReference>
<dbReference type="AlphaFoldDB" id="A0AAD5SPT1"/>
<dbReference type="SUPFAM" id="SSF49599">
    <property type="entry name" value="TRAF domain-like"/>
    <property type="match status" value="1"/>
</dbReference>
<keyword evidence="4" id="KW-1185">Reference proteome</keyword>
<dbReference type="PANTHER" id="PTHR46236">
    <property type="entry name" value="TRAF-LIKE SUPERFAMILY PROTEIN"/>
    <property type="match status" value="1"/>
</dbReference>
<evidence type="ECO:0000259" key="2">
    <source>
        <dbReference type="PROSITE" id="PS50144"/>
    </source>
</evidence>
<feature type="non-terminal residue" evidence="3">
    <location>
        <position position="1"/>
    </location>
</feature>
<evidence type="ECO:0000313" key="3">
    <source>
        <dbReference type="EMBL" id="KAJ3084594.1"/>
    </source>
</evidence>
<sequence length="158" mass="17417">MPPLQDQHDKDQPLVAQPAEADFAALQEINPLAASPADPMDLEPSLPQSLPKLSDIDAILTPPAAGLAVEASMVHRWDITNWKSIRSTKKSYSPEFVFNGSKWRILLFPNGNNNTDALSVFLDSIDAAEHGSDDTWHLCIQFAIAISNPDDDEVYKHN</sequence>
<accession>A0AAD5SPT1</accession>
<dbReference type="InterPro" id="IPR050804">
    <property type="entry name" value="MCC"/>
</dbReference>
<proteinExistence type="predicted"/>
<feature type="domain" description="MATH" evidence="2">
    <location>
        <begin position="72"/>
        <end position="158"/>
    </location>
</feature>
<name>A0AAD5SPT1_9FUNG</name>
<dbReference type="Proteomes" id="UP001211907">
    <property type="component" value="Unassembled WGS sequence"/>
</dbReference>
<dbReference type="Gene3D" id="2.60.210.10">
    <property type="entry name" value="Apoptosis, Tumor Necrosis Factor Receptor Associated Protein 2, Chain A"/>
    <property type="match status" value="1"/>
</dbReference>
<dbReference type="Pfam" id="PF22486">
    <property type="entry name" value="MATH_2"/>
    <property type="match status" value="1"/>
</dbReference>
<protein>
    <recommendedName>
        <fullName evidence="2">MATH domain-containing protein</fullName>
    </recommendedName>
</protein>
<dbReference type="PROSITE" id="PS50144">
    <property type="entry name" value="MATH"/>
    <property type="match status" value="1"/>
</dbReference>
<gene>
    <name evidence="3" type="ORF">HK100_009271</name>
</gene>
<organism evidence="3 4">
    <name type="scientific">Physocladia obscura</name>
    <dbReference type="NCBI Taxonomy" id="109957"/>
    <lineage>
        <taxon>Eukaryota</taxon>
        <taxon>Fungi</taxon>
        <taxon>Fungi incertae sedis</taxon>
        <taxon>Chytridiomycota</taxon>
        <taxon>Chytridiomycota incertae sedis</taxon>
        <taxon>Chytridiomycetes</taxon>
        <taxon>Chytridiales</taxon>
        <taxon>Chytriomycetaceae</taxon>
        <taxon>Physocladia</taxon>
    </lineage>
</organism>
<dbReference type="InterPro" id="IPR002083">
    <property type="entry name" value="MATH/TRAF_dom"/>
</dbReference>